<feature type="signal peptide" evidence="1">
    <location>
        <begin position="1"/>
        <end position="23"/>
    </location>
</feature>
<protein>
    <submittedName>
        <fullName evidence="2">Putative secreted protein</fullName>
    </submittedName>
</protein>
<sequence>MSFLHKLFSTLLTLKWRVSTVKSLVTPQLEPPPEPGPTRFAPVWFVSNVDFFMTRQVTAFRKCLLASLAPKRPFARMNPHVSLQSTFV</sequence>
<evidence type="ECO:0000313" key="2">
    <source>
        <dbReference type="EMBL" id="MXU85963.1"/>
    </source>
</evidence>
<feature type="chain" id="PRO_5025597776" evidence="1">
    <location>
        <begin position="24"/>
        <end position="88"/>
    </location>
</feature>
<accession>A0A6B0UGA0</accession>
<proteinExistence type="predicted"/>
<evidence type="ECO:0000256" key="1">
    <source>
        <dbReference type="SAM" id="SignalP"/>
    </source>
</evidence>
<keyword evidence="1" id="KW-0732">Signal</keyword>
<reference evidence="2" key="1">
    <citation type="submission" date="2019-12" db="EMBL/GenBank/DDBJ databases">
        <title>An insight into the sialome of adult female Ixodes ricinus ticks feeding for 6 days.</title>
        <authorList>
            <person name="Perner J."/>
            <person name="Ribeiro J.M.C."/>
        </authorList>
    </citation>
    <scope>NUCLEOTIDE SEQUENCE</scope>
    <source>
        <strain evidence="2">Semi-engorged</strain>
        <tissue evidence="2">Salivary glands</tissue>
    </source>
</reference>
<dbReference type="PANTHER" id="PTHR33426:SF30">
    <property type="match status" value="1"/>
</dbReference>
<organism evidence="2">
    <name type="scientific">Ixodes ricinus</name>
    <name type="common">Common tick</name>
    <name type="synonym">Acarus ricinus</name>
    <dbReference type="NCBI Taxonomy" id="34613"/>
    <lineage>
        <taxon>Eukaryota</taxon>
        <taxon>Metazoa</taxon>
        <taxon>Ecdysozoa</taxon>
        <taxon>Arthropoda</taxon>
        <taxon>Chelicerata</taxon>
        <taxon>Arachnida</taxon>
        <taxon>Acari</taxon>
        <taxon>Parasitiformes</taxon>
        <taxon>Ixodida</taxon>
        <taxon>Ixodoidea</taxon>
        <taxon>Ixodidae</taxon>
        <taxon>Ixodinae</taxon>
        <taxon>Ixodes</taxon>
    </lineage>
</organism>
<name>A0A6B0UGA0_IXORI</name>
<dbReference type="AlphaFoldDB" id="A0A6B0UGA0"/>
<dbReference type="EMBL" id="GIFC01003880">
    <property type="protein sequence ID" value="MXU85963.1"/>
    <property type="molecule type" value="Transcribed_RNA"/>
</dbReference>
<dbReference type="PANTHER" id="PTHR33426">
    <property type="entry name" value="C2H2-TYPE DOMAIN-CONTAINING PROTEIN"/>
    <property type="match status" value="1"/>
</dbReference>